<accession>A0A8H7D4Q0</accession>
<sequence>MASREPFKQPATHCIDCGEMHPRRAELQPSPFHSLMVEEKMPNASETAAIRDFIVDIDAEMAWREEAIKRLRCEVVELRRRSDHHKAIIAPIRRLPPETMAEIFLQLTAMEKTLKATPKQINELTMTYSPDIHYMVRPVVHRAPLIFCEISRKWRAIALSIPRLWNSLSIRCKDKKTSTSTWLCEMWLKRSGSLPLTIRLYPRPYKFPSFDRPFEDSEDVVKTILPFAARWGSLDLDNLPASSLSPLCHTLSEPMPMLETLSVCHGWQSAITESAPWEGVRVDAPKLRRLYFDKIGGARIITQREQATFPWSQLTHIDLGDCSADDCLQILSQASAAVECRFDITWSFSPEAHHPSILLPELQTLQIHVHDNVSLGPWWNYLTCPALATLFVGSDPLPQSLPAFITRNGKTIEDFTLVNPGLDDDEFMAYLADMPLLRRLKVSDAGQGRLITNEFWESLTWATAGDLIPLIPKLESLDITGGVDCSHKYIVRMLKSRLRRAAPELKFVKLSFWRNLSSSVYSKLLAFGEFGLKMTVDHLEFLYDREVGSEASDTEDEAGGDSGELENP</sequence>
<gene>
    <name evidence="2" type="ORF">MSAN_01271600</name>
</gene>
<evidence type="ECO:0008006" key="4">
    <source>
        <dbReference type="Google" id="ProtNLM"/>
    </source>
</evidence>
<name>A0A8H7D4Q0_9AGAR</name>
<comment type="caution">
    <text evidence="2">The sequence shown here is derived from an EMBL/GenBank/DDBJ whole genome shotgun (WGS) entry which is preliminary data.</text>
</comment>
<reference evidence="2" key="1">
    <citation type="submission" date="2020-05" db="EMBL/GenBank/DDBJ databases">
        <title>Mycena genomes resolve the evolution of fungal bioluminescence.</title>
        <authorList>
            <person name="Tsai I.J."/>
        </authorList>
    </citation>
    <scope>NUCLEOTIDE SEQUENCE</scope>
    <source>
        <strain evidence="2">160909Yilan</strain>
    </source>
</reference>
<dbReference type="InterPro" id="IPR032675">
    <property type="entry name" value="LRR_dom_sf"/>
</dbReference>
<dbReference type="OrthoDB" id="3071265at2759"/>
<feature type="region of interest" description="Disordered" evidence="1">
    <location>
        <begin position="548"/>
        <end position="568"/>
    </location>
</feature>
<evidence type="ECO:0000313" key="2">
    <source>
        <dbReference type="EMBL" id="KAF7359292.1"/>
    </source>
</evidence>
<evidence type="ECO:0000256" key="1">
    <source>
        <dbReference type="SAM" id="MobiDB-lite"/>
    </source>
</evidence>
<dbReference type="EMBL" id="JACAZH010000009">
    <property type="protein sequence ID" value="KAF7359292.1"/>
    <property type="molecule type" value="Genomic_DNA"/>
</dbReference>
<dbReference type="AlphaFoldDB" id="A0A8H7D4Q0"/>
<keyword evidence="3" id="KW-1185">Reference proteome</keyword>
<dbReference type="SUPFAM" id="SSF52047">
    <property type="entry name" value="RNI-like"/>
    <property type="match status" value="1"/>
</dbReference>
<dbReference type="Gene3D" id="3.80.10.10">
    <property type="entry name" value="Ribonuclease Inhibitor"/>
    <property type="match status" value="1"/>
</dbReference>
<evidence type="ECO:0000313" key="3">
    <source>
        <dbReference type="Proteomes" id="UP000623467"/>
    </source>
</evidence>
<feature type="compositionally biased region" description="Acidic residues" evidence="1">
    <location>
        <begin position="552"/>
        <end position="568"/>
    </location>
</feature>
<protein>
    <recommendedName>
        <fullName evidence="4">F-box domain-containing protein</fullName>
    </recommendedName>
</protein>
<proteinExistence type="predicted"/>
<dbReference type="Proteomes" id="UP000623467">
    <property type="component" value="Unassembled WGS sequence"/>
</dbReference>
<organism evidence="2 3">
    <name type="scientific">Mycena sanguinolenta</name>
    <dbReference type="NCBI Taxonomy" id="230812"/>
    <lineage>
        <taxon>Eukaryota</taxon>
        <taxon>Fungi</taxon>
        <taxon>Dikarya</taxon>
        <taxon>Basidiomycota</taxon>
        <taxon>Agaricomycotina</taxon>
        <taxon>Agaricomycetes</taxon>
        <taxon>Agaricomycetidae</taxon>
        <taxon>Agaricales</taxon>
        <taxon>Marasmiineae</taxon>
        <taxon>Mycenaceae</taxon>
        <taxon>Mycena</taxon>
    </lineage>
</organism>